<dbReference type="AlphaFoldDB" id="A0A2Z6EVX2"/>
<dbReference type="KEGG" id="mcys:MCB1EB_1418"/>
<proteinExistence type="predicted"/>
<keyword evidence="2" id="KW-1185">Reference proteome</keyword>
<dbReference type="EMBL" id="AP018150">
    <property type="protein sequence ID" value="BBE09579.1"/>
    <property type="molecule type" value="Genomic_DNA"/>
</dbReference>
<protein>
    <submittedName>
        <fullName evidence="1">Uncharacterized protein</fullName>
    </submittedName>
</protein>
<sequence length="93" mass="10737">MTHPTDHFKATLQTAVSDLLRLKQDLLLALKNEGFETCEWQREDNERNTWRSSCGELWSFVEGGPIENRVVFCQYCGKGLELLDAESSREDDK</sequence>
<organism evidence="1 2">
    <name type="scientific">Mycoavidus cysteinexigens</name>
    <dbReference type="NCBI Taxonomy" id="1553431"/>
    <lineage>
        <taxon>Bacteria</taxon>
        <taxon>Pseudomonadati</taxon>
        <taxon>Pseudomonadota</taxon>
        <taxon>Betaproteobacteria</taxon>
        <taxon>Burkholderiales</taxon>
        <taxon>Burkholderiaceae</taxon>
        <taxon>Mycoavidus</taxon>
    </lineage>
</organism>
<dbReference type="Proteomes" id="UP000282597">
    <property type="component" value="Chromosome"/>
</dbReference>
<reference evidence="1 2" key="1">
    <citation type="journal article" date="2018" name="Microbes Environ.">
        <title>Comparative Genomic Insights into Endofungal Lifestyles of Two Bacterial Endosymbionts, Mycoavidus cysteinexigens and Burkholderia rhizoxinica.</title>
        <authorList>
            <person name="Sharmin D."/>
            <person name="Guo Y."/>
            <person name="Nishizawa T."/>
            <person name="Ohshima S."/>
            <person name="Sato Y."/>
            <person name="Takashima Y."/>
            <person name="Narisawa K."/>
            <person name="Ohta H."/>
        </authorList>
    </citation>
    <scope>NUCLEOTIDE SEQUENCE [LARGE SCALE GENOMIC DNA]</scope>
    <source>
        <strain evidence="1 2">B1-EB</strain>
    </source>
</reference>
<name>A0A2Z6EVX2_9BURK</name>
<gene>
    <name evidence="1" type="ORF">MCB1EB_1418</name>
</gene>
<evidence type="ECO:0000313" key="2">
    <source>
        <dbReference type="Proteomes" id="UP000282597"/>
    </source>
</evidence>
<accession>A0A2Z6EVX2</accession>
<evidence type="ECO:0000313" key="1">
    <source>
        <dbReference type="EMBL" id="BBE09579.1"/>
    </source>
</evidence>
<dbReference type="RefSeq" id="WP_045361724.1">
    <property type="nucleotide sequence ID" value="NZ_AP018150.1"/>
</dbReference>